<evidence type="ECO:0008006" key="5">
    <source>
        <dbReference type="Google" id="ProtNLM"/>
    </source>
</evidence>
<dbReference type="AlphaFoldDB" id="A0A6J5FTY4"/>
<dbReference type="Pfam" id="PF08906">
    <property type="entry name" value="T6SS_Tdi1_C"/>
    <property type="match status" value="1"/>
</dbReference>
<proteinExistence type="predicted"/>
<feature type="domain" description="GAD-related" evidence="1">
    <location>
        <begin position="5"/>
        <end position="108"/>
    </location>
</feature>
<dbReference type="InterPro" id="IPR015002">
    <property type="entry name" value="T6SS_Tdi1_C"/>
</dbReference>
<accession>A0A6J5FTY4</accession>
<name>A0A6J5FTY4_9BURK</name>
<evidence type="ECO:0000313" key="3">
    <source>
        <dbReference type="EMBL" id="CAB3787325.1"/>
    </source>
</evidence>
<feature type="domain" description="T6SS immunity protein Tdi1 C-terminal" evidence="2">
    <location>
        <begin position="132"/>
        <end position="197"/>
    </location>
</feature>
<reference evidence="3 4" key="1">
    <citation type="submission" date="2020-04" db="EMBL/GenBank/DDBJ databases">
        <authorList>
            <person name="De Canck E."/>
        </authorList>
    </citation>
    <scope>NUCLEOTIDE SEQUENCE [LARGE SCALE GENOMIC DNA]</scope>
    <source>
        <strain evidence="3 4">LMG 28688</strain>
    </source>
</reference>
<dbReference type="EMBL" id="CADIKL010000010">
    <property type="protein sequence ID" value="CAB3787325.1"/>
    <property type="molecule type" value="Genomic_DNA"/>
</dbReference>
<evidence type="ECO:0000259" key="1">
    <source>
        <dbReference type="Pfam" id="PF08887"/>
    </source>
</evidence>
<gene>
    <name evidence="3" type="ORF">LMG28688_02443</name>
</gene>
<dbReference type="Proteomes" id="UP000494119">
    <property type="component" value="Unassembled WGS sequence"/>
</dbReference>
<dbReference type="RefSeq" id="WP_129564201.1">
    <property type="nucleotide sequence ID" value="NZ_CADIKL010000010.1"/>
</dbReference>
<evidence type="ECO:0000259" key="2">
    <source>
        <dbReference type="Pfam" id="PF08906"/>
    </source>
</evidence>
<keyword evidence="4" id="KW-1185">Reference proteome</keyword>
<organism evidence="3 4">
    <name type="scientific">Paraburkholderia caffeinitolerans</name>
    <dbReference type="NCBI Taxonomy" id="1723730"/>
    <lineage>
        <taxon>Bacteria</taxon>
        <taxon>Pseudomonadati</taxon>
        <taxon>Pseudomonadota</taxon>
        <taxon>Betaproteobacteria</taxon>
        <taxon>Burkholderiales</taxon>
        <taxon>Burkholderiaceae</taxon>
        <taxon>Paraburkholderia</taxon>
    </lineage>
</organism>
<evidence type="ECO:0000313" key="4">
    <source>
        <dbReference type="Proteomes" id="UP000494119"/>
    </source>
</evidence>
<protein>
    <recommendedName>
        <fullName evidence="5">GAD-like domain protein</fullName>
    </recommendedName>
</protein>
<dbReference type="InterPro" id="IPR014983">
    <property type="entry name" value="GAD-rel"/>
</dbReference>
<sequence length="205" mass="23139">MTDELFDAFIETFGRGKIRQQVPESALSRYRGVLPDRLLEIWREEGWSSYGNGLVWIVDPQAYEGIVEMWLRDTPVAGIDKYHVIARTAFGDLFLWGEGTGPKITLSCPLHTLIFLPGRVEKRVENADRAVSIFFTTLSRADCDKDHLFKRALKRLGPLGAEEMYGFEPALIAGGEMSIDHLEKVDLYVHLSILRQLGAPRVGAF</sequence>
<dbReference type="Pfam" id="PF08887">
    <property type="entry name" value="GAD-like"/>
    <property type="match status" value="1"/>
</dbReference>